<feature type="domain" description="DRBM" evidence="3">
    <location>
        <begin position="85"/>
        <end position="152"/>
    </location>
</feature>
<organism evidence="4 5">
    <name type="scientific">Dibothriocephalus latus</name>
    <name type="common">Fish tapeworm</name>
    <name type="synonym">Diphyllobothrium latum</name>
    <dbReference type="NCBI Taxonomy" id="60516"/>
    <lineage>
        <taxon>Eukaryota</taxon>
        <taxon>Metazoa</taxon>
        <taxon>Spiralia</taxon>
        <taxon>Lophotrochozoa</taxon>
        <taxon>Platyhelminthes</taxon>
        <taxon>Cestoda</taxon>
        <taxon>Eucestoda</taxon>
        <taxon>Diphyllobothriidea</taxon>
        <taxon>Diphyllobothriidae</taxon>
        <taxon>Dibothriocephalus</taxon>
    </lineage>
</organism>
<dbReference type="SMART" id="SM00358">
    <property type="entry name" value="DSRM"/>
    <property type="match status" value="1"/>
</dbReference>
<dbReference type="SUPFAM" id="SSF54768">
    <property type="entry name" value="dsRNA-binding domain-like"/>
    <property type="match status" value="1"/>
</dbReference>
<keyword evidence="1" id="KW-0694">RNA-binding</keyword>
<dbReference type="GO" id="GO:0000049">
    <property type="term" value="F:tRNA binding"/>
    <property type="evidence" value="ECO:0007669"/>
    <property type="project" value="InterPro"/>
</dbReference>
<protein>
    <recommendedName>
        <fullName evidence="3">DRBM domain-containing protein</fullName>
    </recommendedName>
</protein>
<feature type="compositionally biased region" description="Low complexity" evidence="2">
    <location>
        <begin position="21"/>
        <end position="31"/>
    </location>
</feature>
<keyword evidence="5" id="KW-1185">Reference proteome</keyword>
<dbReference type="AlphaFoldDB" id="A0A3P7NT38"/>
<evidence type="ECO:0000256" key="1">
    <source>
        <dbReference type="PROSITE-ProRule" id="PRU00266"/>
    </source>
</evidence>
<sequence>GLSEEVCELAKQCTDDRVQVSTPTATTTTDTTTDEGTEESPETKRARLSELPGEENDTAAADTPDSAVVLPIGFVRSDWPGEGDTPKQLLVEYCKKKQLDFPIYTVVENKSTRSFIATALVDGRRYSHTIPSKSKRYAEQAAAQACLEHLGVPLLPQKSIT</sequence>
<reference evidence="4 5" key="1">
    <citation type="submission" date="2018-11" db="EMBL/GenBank/DDBJ databases">
        <authorList>
            <consortium name="Pathogen Informatics"/>
        </authorList>
    </citation>
    <scope>NUCLEOTIDE SEQUENCE [LARGE SCALE GENOMIC DNA]</scope>
</reference>
<evidence type="ECO:0000256" key="2">
    <source>
        <dbReference type="SAM" id="MobiDB-lite"/>
    </source>
</evidence>
<proteinExistence type="predicted"/>
<gene>
    <name evidence="4" type="ORF">DILT_LOCUS17754</name>
</gene>
<dbReference type="InterPro" id="IPR014720">
    <property type="entry name" value="dsRBD_dom"/>
</dbReference>
<evidence type="ECO:0000313" key="4">
    <source>
        <dbReference type="EMBL" id="VDN39078.1"/>
    </source>
</evidence>
<dbReference type="Pfam" id="PF00035">
    <property type="entry name" value="dsrm"/>
    <property type="match status" value="1"/>
</dbReference>
<dbReference type="InterPro" id="IPR044463">
    <property type="entry name" value="DUS2_DSRM"/>
</dbReference>
<evidence type="ECO:0000259" key="3">
    <source>
        <dbReference type="PROSITE" id="PS50137"/>
    </source>
</evidence>
<dbReference type="PROSITE" id="PS50137">
    <property type="entry name" value="DS_RBD"/>
    <property type="match status" value="1"/>
</dbReference>
<dbReference type="EMBL" id="UYRU01094512">
    <property type="protein sequence ID" value="VDN39078.1"/>
    <property type="molecule type" value="Genomic_DNA"/>
</dbReference>
<accession>A0A3P7NT38</accession>
<dbReference type="CDD" id="cd19871">
    <property type="entry name" value="DSRM_DUS2L"/>
    <property type="match status" value="1"/>
</dbReference>
<name>A0A3P7NT38_DIBLA</name>
<feature type="non-terminal residue" evidence="4">
    <location>
        <position position="1"/>
    </location>
</feature>
<dbReference type="Proteomes" id="UP000281553">
    <property type="component" value="Unassembled WGS sequence"/>
</dbReference>
<feature type="region of interest" description="Disordered" evidence="2">
    <location>
        <begin position="14"/>
        <end position="65"/>
    </location>
</feature>
<dbReference type="OrthoDB" id="10262250at2759"/>
<dbReference type="Gene3D" id="3.30.160.20">
    <property type="match status" value="1"/>
</dbReference>
<evidence type="ECO:0000313" key="5">
    <source>
        <dbReference type="Proteomes" id="UP000281553"/>
    </source>
</evidence>